<reference evidence="1 2" key="1">
    <citation type="submission" date="2023-03" db="EMBL/GenBank/DDBJ databases">
        <authorList>
            <person name="Shen W."/>
            <person name="Cai J."/>
        </authorList>
    </citation>
    <scope>NUCLEOTIDE SEQUENCE [LARGE SCALE GENOMIC DNA]</scope>
    <source>
        <strain evidence="1 2">D6-4</strain>
    </source>
</reference>
<keyword evidence="2" id="KW-1185">Reference proteome</keyword>
<dbReference type="RefSeq" id="WP_311823703.1">
    <property type="nucleotide sequence ID" value="NZ_JARPYF010000022.1"/>
</dbReference>
<dbReference type="EMBL" id="JARPYI010000022">
    <property type="protein sequence ID" value="MDT2602578.1"/>
    <property type="molecule type" value="Genomic_DNA"/>
</dbReference>
<name>A0ABU3F634_9ENTE</name>
<accession>A0ABU3F634</accession>
<sequence length="313" mass="36900">MELFSEVNSLYYQLMTKVLQTETLEQQQQLLDQDGFKETPFEMLNYLKDDEAGWHLLKNHRSILNHPPQPFPLTKLEKAWLAAIQQDPKFNCVGEPFDLEEAEPLFDWQDYQYFDQFISEDNFDEDYAEIIQQLLESIQQKNIVALNYQSAAKNSVATDHLFQPLKLEYSAKNHKFRVIGKRKSDQSWKQVVFNCSDIRSIQVKEPFYSNSSQVHSKLCTIACEIKDDRGALERATFHFSNYRKTLERLDGTLYRMTIFYEKKDETELLINVLSFGARMKIIEPSYFVNLIKRRLTMQQQIVHKKGFANSLSF</sequence>
<comment type="caution">
    <text evidence="1">The sequence shown here is derived from an EMBL/GenBank/DDBJ whole genome shotgun (WGS) entry which is preliminary data.</text>
</comment>
<organism evidence="1 2">
    <name type="scientific">Enterococcus hulanensis</name>
    <dbReference type="NCBI Taxonomy" id="2559929"/>
    <lineage>
        <taxon>Bacteria</taxon>
        <taxon>Bacillati</taxon>
        <taxon>Bacillota</taxon>
        <taxon>Bacilli</taxon>
        <taxon>Lactobacillales</taxon>
        <taxon>Enterococcaceae</taxon>
        <taxon>Enterococcus</taxon>
    </lineage>
</organism>
<proteinExistence type="predicted"/>
<dbReference type="Proteomes" id="UP001252875">
    <property type="component" value="Unassembled WGS sequence"/>
</dbReference>
<evidence type="ECO:0000313" key="1">
    <source>
        <dbReference type="EMBL" id="MDT2602578.1"/>
    </source>
</evidence>
<gene>
    <name evidence="1" type="ORF">P7D85_22675</name>
</gene>
<dbReference type="PROSITE" id="PS52050">
    <property type="entry name" value="WYL"/>
    <property type="match status" value="1"/>
</dbReference>
<evidence type="ECO:0000313" key="2">
    <source>
        <dbReference type="Proteomes" id="UP001252875"/>
    </source>
</evidence>
<protein>
    <submittedName>
        <fullName evidence="1">WYL domain-containing protein</fullName>
    </submittedName>
</protein>